<gene>
    <name evidence="2" type="ORF">L1994_09605</name>
</gene>
<keyword evidence="1" id="KW-1133">Transmembrane helix</keyword>
<name>A0AAF0FPT6_9EURY</name>
<dbReference type="InterPro" id="IPR046342">
    <property type="entry name" value="CBS_dom_sf"/>
</dbReference>
<evidence type="ECO:0000313" key="3">
    <source>
        <dbReference type="Proteomes" id="UP001218895"/>
    </source>
</evidence>
<feature type="transmembrane region" description="Helical" evidence="1">
    <location>
        <begin position="20"/>
        <end position="40"/>
    </location>
</feature>
<sequence>MAEEKKSNFIQQISSEREYWIIIVLLFLLTFLIVAGMILPRIFIAGADATTDSILKFTETYIAAITTVFGVWIGAGTAYFFGKESMKIAKEGMLEMKVMSPKEKLLNAKIRDLNPDKIEKVWCLNDSVDKIYTQMNEFKDWWFFVIVTKEGKLIDVYEEEAFWRYRIERTEKKSEGVSESKKEPEDEEKETVANVKKYLEEDKNAAVKKKTTGIYRKVRPDNSLAYVYELMNSENLRLAVVVDDDNIPTHYITGSKIRQWMLKD</sequence>
<dbReference type="AlphaFoldDB" id="A0AAF0FPT6"/>
<organism evidence="2 3">
    <name type="scientific">Methanomicrobium antiquum</name>
    <dbReference type="NCBI Taxonomy" id="487686"/>
    <lineage>
        <taxon>Archaea</taxon>
        <taxon>Methanobacteriati</taxon>
        <taxon>Methanobacteriota</taxon>
        <taxon>Stenosarchaea group</taxon>
        <taxon>Methanomicrobia</taxon>
        <taxon>Methanomicrobiales</taxon>
        <taxon>Methanomicrobiaceae</taxon>
        <taxon>Methanomicrobium</taxon>
    </lineage>
</organism>
<evidence type="ECO:0000256" key="1">
    <source>
        <dbReference type="SAM" id="Phobius"/>
    </source>
</evidence>
<dbReference type="KEGG" id="manq:L1994_09605"/>
<keyword evidence="1" id="KW-0472">Membrane</keyword>
<dbReference type="EMBL" id="CP091092">
    <property type="protein sequence ID" value="WFN36389.1"/>
    <property type="molecule type" value="Genomic_DNA"/>
</dbReference>
<dbReference type="Gene3D" id="3.10.580.10">
    <property type="entry name" value="CBS-domain"/>
    <property type="match status" value="1"/>
</dbReference>
<reference evidence="2" key="1">
    <citation type="submission" date="2022-01" db="EMBL/GenBank/DDBJ databases">
        <title>Complete genome of Methanomicrobium antiquum DSM 21220.</title>
        <authorList>
            <person name="Chen S.-C."/>
            <person name="You Y.-T."/>
            <person name="Zhou Y.-Z."/>
            <person name="Lai M.-C."/>
        </authorList>
    </citation>
    <scope>NUCLEOTIDE SEQUENCE</scope>
    <source>
        <strain evidence="2">DSM 21220</strain>
    </source>
</reference>
<keyword evidence="3" id="KW-1185">Reference proteome</keyword>
<protein>
    <submittedName>
        <fullName evidence="2">Uncharacterized protein</fullName>
    </submittedName>
</protein>
<accession>A0AAF0FPT6</accession>
<proteinExistence type="predicted"/>
<dbReference type="Proteomes" id="UP001218895">
    <property type="component" value="Chromosome"/>
</dbReference>
<dbReference type="GeneID" id="79950653"/>
<keyword evidence="1" id="KW-0812">Transmembrane</keyword>
<evidence type="ECO:0000313" key="2">
    <source>
        <dbReference type="EMBL" id="WFN36389.1"/>
    </source>
</evidence>
<feature type="transmembrane region" description="Helical" evidence="1">
    <location>
        <begin position="60"/>
        <end position="81"/>
    </location>
</feature>
<dbReference type="RefSeq" id="WP_278099226.1">
    <property type="nucleotide sequence ID" value="NZ_CP091092.1"/>
</dbReference>
<dbReference type="SUPFAM" id="SSF54631">
    <property type="entry name" value="CBS-domain pair"/>
    <property type="match status" value="1"/>
</dbReference>